<evidence type="ECO:0000313" key="4">
    <source>
        <dbReference type="Proteomes" id="UP000019222"/>
    </source>
</evidence>
<feature type="domain" description="DUF4185" evidence="2">
    <location>
        <begin position="76"/>
        <end position="376"/>
    </location>
</feature>
<dbReference type="Pfam" id="PF13810">
    <property type="entry name" value="DUF4185"/>
    <property type="match status" value="1"/>
</dbReference>
<dbReference type="KEGG" id="cvt:B843_12030"/>
<protein>
    <recommendedName>
        <fullName evidence="2">DUF4185 domain-containing protein</fullName>
    </recommendedName>
</protein>
<feature type="signal peptide" evidence="1">
    <location>
        <begin position="1"/>
        <end position="28"/>
    </location>
</feature>
<dbReference type="RefSeq" id="WP_025253765.1">
    <property type="nucleotide sequence ID" value="NZ_CP004353.1"/>
</dbReference>
<keyword evidence="4" id="KW-1185">Reference proteome</keyword>
<dbReference type="PATRIC" id="fig|1224164.3.peg.2426"/>
<accession>W5Y3F6</accession>
<dbReference type="HOGENOM" id="CLU_047934_0_0_11"/>
<name>W5Y3F6_9CORY</name>
<dbReference type="EMBL" id="CP004353">
    <property type="protein sequence ID" value="AHI23782.1"/>
    <property type="molecule type" value="Genomic_DNA"/>
</dbReference>
<organism evidence="3 4">
    <name type="scientific">Corynebacterium vitaeruminis DSM 20294</name>
    <dbReference type="NCBI Taxonomy" id="1224164"/>
    <lineage>
        <taxon>Bacteria</taxon>
        <taxon>Bacillati</taxon>
        <taxon>Actinomycetota</taxon>
        <taxon>Actinomycetes</taxon>
        <taxon>Mycobacteriales</taxon>
        <taxon>Corynebacteriaceae</taxon>
        <taxon>Corynebacterium</taxon>
    </lineage>
</organism>
<dbReference type="eggNOG" id="COG0739">
    <property type="taxonomic scope" value="Bacteria"/>
</dbReference>
<reference evidence="3 4" key="1">
    <citation type="submission" date="2013-02" db="EMBL/GenBank/DDBJ databases">
        <title>The complete genome sequence of Corynebacterium vitaeruminis DSM 20294.</title>
        <authorList>
            <person name="Ruckert C."/>
            <person name="Albersmeier A."/>
            <person name="Kalinowski J."/>
        </authorList>
    </citation>
    <scope>NUCLEOTIDE SEQUENCE [LARGE SCALE GENOMIC DNA]</scope>
    <source>
        <strain evidence="4">ATCC 10234</strain>
    </source>
</reference>
<keyword evidence="1" id="KW-0732">Signal</keyword>
<dbReference type="Proteomes" id="UP000019222">
    <property type="component" value="Chromosome"/>
</dbReference>
<sequence>MLKTRLARLAVAATLTASATFATVPAHAQSSGSSNLSGSSGSSLVNNSDPIGQQIRAISEGLDVTLIGDIVGRAQTGQIGLVGADLGVMAPVGAGEEFAIVFGDSFTAERLGGTWMSPVGVVAQMGADGSITITRPLNDGAEVQQLIDYAHTDGLTLIPSDIINIDGTLYMQGMWNKGIGNVLSTEIFSSADYGMTWQSEGKTSTSYMKGKGNLISWDRGPDGYIYVTSSEFKRKDPVYLSRFRIEDIGDRTKWEIYDPTTGVWSNEGTAILRTNVSAGEMCLRYIQGHWVHVMFNAATMAIEVRISDEIARDWNEIAPAYVVVAGTGGWGSAQSPNNFTQLYGGYIVPGSTIDNMDLIVSHWNTSNNSTYTSTQFNVKGLDTFFGINLAGPDPAPTTNQADVDVTVTDSDTTVL</sequence>
<gene>
    <name evidence="3" type="ORF">B843_12030</name>
</gene>
<dbReference type="InterPro" id="IPR025442">
    <property type="entry name" value="DUF4185"/>
</dbReference>
<dbReference type="AlphaFoldDB" id="W5Y3F6"/>
<feature type="chain" id="PRO_5004875025" description="DUF4185 domain-containing protein" evidence="1">
    <location>
        <begin position="29"/>
        <end position="415"/>
    </location>
</feature>
<evidence type="ECO:0000259" key="2">
    <source>
        <dbReference type="Pfam" id="PF13810"/>
    </source>
</evidence>
<dbReference type="STRING" id="1224164.B843_12030"/>
<proteinExistence type="predicted"/>
<evidence type="ECO:0000313" key="3">
    <source>
        <dbReference type="EMBL" id="AHI23782.1"/>
    </source>
</evidence>
<evidence type="ECO:0000256" key="1">
    <source>
        <dbReference type="SAM" id="SignalP"/>
    </source>
</evidence>